<keyword evidence="2" id="KW-1185">Reference proteome</keyword>
<dbReference type="Proteomes" id="UP001165101">
    <property type="component" value="Unassembled WGS sequence"/>
</dbReference>
<accession>A0ACB5TNG2</accession>
<comment type="caution">
    <text evidence="1">The sequence shown here is derived from an EMBL/GenBank/DDBJ whole genome shotgun (WGS) entry which is preliminary data.</text>
</comment>
<sequence length="241" mass="26830">MTKYCLSAQLKTIIDSLPVNVISENHKDKLLLSPFLSHTQIISIYKAHKKFTSDSDSDSDSSDSSDLTLLQLVSSCKSYAEPAAAASEKTPEYTQLMEKLRLKQQELEYQDLIRGDTGDMSSGVANAHRQSLKQAGDDDDGPRQTASQQMKELRNQLTTILNVFVSVASVGYAVWYWSGTSMGNYHLNDGYRVLLALAFALLVLVAEVVVFSGYLRRVDEAREKERGKREVRTVLASVVLE</sequence>
<organism evidence="1 2">
    <name type="scientific">Candida boidinii</name>
    <name type="common">Yeast</name>
    <dbReference type="NCBI Taxonomy" id="5477"/>
    <lineage>
        <taxon>Eukaryota</taxon>
        <taxon>Fungi</taxon>
        <taxon>Dikarya</taxon>
        <taxon>Ascomycota</taxon>
        <taxon>Saccharomycotina</taxon>
        <taxon>Pichiomycetes</taxon>
        <taxon>Pichiales</taxon>
        <taxon>Pichiaceae</taxon>
        <taxon>Ogataea</taxon>
        <taxon>Ogataea/Candida clade</taxon>
    </lineage>
</organism>
<dbReference type="EMBL" id="BSXV01001188">
    <property type="protein sequence ID" value="GME92064.1"/>
    <property type="molecule type" value="Genomic_DNA"/>
</dbReference>
<protein>
    <submittedName>
        <fullName evidence="1">Unnamed protein product</fullName>
    </submittedName>
</protein>
<proteinExistence type="predicted"/>
<name>A0ACB5TNG2_CANBO</name>
<reference evidence="1" key="1">
    <citation type="submission" date="2023-04" db="EMBL/GenBank/DDBJ databases">
        <title>Candida boidinii NBRC 1967.</title>
        <authorList>
            <person name="Ichikawa N."/>
            <person name="Sato H."/>
            <person name="Tonouchi N."/>
        </authorList>
    </citation>
    <scope>NUCLEOTIDE SEQUENCE</scope>
    <source>
        <strain evidence="1">NBRC 1967</strain>
    </source>
</reference>
<evidence type="ECO:0000313" key="1">
    <source>
        <dbReference type="EMBL" id="GME92064.1"/>
    </source>
</evidence>
<gene>
    <name evidence="1" type="ORF">Cboi01_000257400</name>
</gene>
<evidence type="ECO:0000313" key="2">
    <source>
        <dbReference type="Proteomes" id="UP001165101"/>
    </source>
</evidence>